<dbReference type="eggNOG" id="KOG4480">
    <property type="taxonomic scope" value="Eukaryota"/>
</dbReference>
<gene>
    <name evidence="6" type="primary">TDEL0C02030</name>
    <name evidence="6" type="ORF">TDEL_0C02030</name>
</gene>
<dbReference type="AlphaFoldDB" id="G8ZRF0"/>
<evidence type="ECO:0000256" key="4">
    <source>
        <dbReference type="PIRSR" id="PIRSR000343-2"/>
    </source>
</evidence>
<keyword evidence="5" id="KW-0812">Transmembrane</keyword>
<dbReference type="FunFam" id="1.20.910.10:FF:000008">
    <property type="entry name" value="Heme oxygenase"/>
    <property type="match status" value="1"/>
</dbReference>
<dbReference type="GO" id="GO:0006788">
    <property type="term" value="P:heme oxidation"/>
    <property type="evidence" value="ECO:0007669"/>
    <property type="project" value="InterPro"/>
</dbReference>
<dbReference type="PANTHER" id="PTHR10720">
    <property type="entry name" value="HEME OXYGENASE"/>
    <property type="match status" value="1"/>
</dbReference>
<dbReference type="InterPro" id="IPR002051">
    <property type="entry name" value="Haem_Oase"/>
</dbReference>
<dbReference type="Gene3D" id="1.20.910.10">
    <property type="entry name" value="Heme oxygenase-like"/>
    <property type="match status" value="1"/>
</dbReference>
<keyword evidence="1" id="KW-0349">Heme</keyword>
<dbReference type="InterPro" id="IPR016084">
    <property type="entry name" value="Haem_Oase-like_multi-hlx"/>
</dbReference>
<keyword evidence="3 4" id="KW-0408">Iron</keyword>
<dbReference type="GO" id="GO:0042167">
    <property type="term" value="P:heme catabolic process"/>
    <property type="evidence" value="ECO:0007669"/>
    <property type="project" value="EnsemblFungi"/>
</dbReference>
<keyword evidence="5" id="KW-0472">Membrane</keyword>
<dbReference type="GO" id="GO:0005783">
    <property type="term" value="C:endoplasmic reticulum"/>
    <property type="evidence" value="ECO:0007669"/>
    <property type="project" value="EnsemblFungi"/>
</dbReference>
<dbReference type="KEGG" id="tdl:TDEL_0C02030"/>
<dbReference type="PANTHER" id="PTHR10720:SF0">
    <property type="entry name" value="HEME OXYGENASE"/>
    <property type="match status" value="1"/>
</dbReference>
<dbReference type="Pfam" id="PF01126">
    <property type="entry name" value="Heme_oxygenase"/>
    <property type="match status" value="1"/>
</dbReference>
<keyword evidence="7" id="KW-1185">Reference proteome</keyword>
<evidence type="ECO:0008006" key="8">
    <source>
        <dbReference type="Google" id="ProtNLM"/>
    </source>
</evidence>
<dbReference type="Proteomes" id="UP000005627">
    <property type="component" value="Chromosome 3"/>
</dbReference>
<feature type="binding site" description="axial binding residue" evidence="4">
    <location>
        <position position="29"/>
    </location>
    <ligand>
        <name>heme b</name>
        <dbReference type="ChEBI" id="CHEBI:60344"/>
    </ligand>
    <ligandPart>
        <name>Fe</name>
        <dbReference type="ChEBI" id="CHEBI:18248"/>
    </ligandPart>
</feature>
<sequence>MTSVAKTIPAPTDVGALANRINFHTRDAHNKVNAYMSVRLAFALKHGFIYRQGILAFYHIFDAVEQELDRLLNDPQNDEERQMQHVLRQFWLEEFRRTNRIFKDLEVLYSPEYSDSESLRNFVEHQPLAPQLQSFVDSIHSTVQQDSCTILAYCHVLYLALFAGGKVMRSNLYRHTGLFPKFEYLTPKELVIRGTNFFTFSDEGSDAENKLRWKYKEGYELATRQELSESQKTRILQVSSQIFDWNMDVIGEIGEMNRNELMSKFSFKLLTYLSEEWKYSTILSKRSKDSIIVMAILIQFLVAYIVLRKFI</sequence>
<dbReference type="GO" id="GO:0046872">
    <property type="term" value="F:metal ion binding"/>
    <property type="evidence" value="ECO:0007669"/>
    <property type="project" value="UniProtKB-KW"/>
</dbReference>
<evidence type="ECO:0000313" key="6">
    <source>
        <dbReference type="EMBL" id="CCE91092.1"/>
    </source>
</evidence>
<organism evidence="6 7">
    <name type="scientific">Torulaspora delbrueckii</name>
    <name type="common">Yeast</name>
    <name type="synonym">Candida colliculosa</name>
    <dbReference type="NCBI Taxonomy" id="4950"/>
    <lineage>
        <taxon>Eukaryota</taxon>
        <taxon>Fungi</taxon>
        <taxon>Dikarya</taxon>
        <taxon>Ascomycota</taxon>
        <taxon>Saccharomycotina</taxon>
        <taxon>Saccharomycetes</taxon>
        <taxon>Saccharomycetales</taxon>
        <taxon>Saccharomycetaceae</taxon>
        <taxon>Torulaspora</taxon>
    </lineage>
</organism>
<evidence type="ECO:0000256" key="1">
    <source>
        <dbReference type="ARBA" id="ARBA00022617"/>
    </source>
</evidence>
<evidence type="ECO:0000256" key="5">
    <source>
        <dbReference type="SAM" id="Phobius"/>
    </source>
</evidence>
<dbReference type="GO" id="GO:0006879">
    <property type="term" value="P:intracellular iron ion homeostasis"/>
    <property type="evidence" value="ECO:0007669"/>
    <property type="project" value="EnsemblFungi"/>
</dbReference>
<dbReference type="HOGENOM" id="CLU_049906_0_0_1"/>
<dbReference type="SUPFAM" id="SSF48613">
    <property type="entry name" value="Heme oxygenase-like"/>
    <property type="match status" value="1"/>
</dbReference>
<dbReference type="GO" id="GO:0006979">
    <property type="term" value="P:response to oxidative stress"/>
    <property type="evidence" value="ECO:0007669"/>
    <property type="project" value="EnsemblFungi"/>
</dbReference>
<dbReference type="EMBL" id="HE616744">
    <property type="protein sequence ID" value="CCE91092.1"/>
    <property type="molecule type" value="Genomic_DNA"/>
</dbReference>
<dbReference type="GeneID" id="11500427"/>
<dbReference type="RefSeq" id="XP_003680303.1">
    <property type="nucleotide sequence ID" value="XM_003680255.1"/>
</dbReference>
<reference evidence="6 7" key="1">
    <citation type="journal article" date="2011" name="Proc. Natl. Acad. Sci. U.S.A.">
        <title>Evolutionary erosion of yeast sex chromosomes by mating-type switching accidents.</title>
        <authorList>
            <person name="Gordon J.L."/>
            <person name="Armisen D."/>
            <person name="Proux-Wera E."/>
            <person name="Oheigeartaigh S.S."/>
            <person name="Byrne K.P."/>
            <person name="Wolfe K.H."/>
        </authorList>
    </citation>
    <scope>NUCLEOTIDE SEQUENCE [LARGE SCALE GENOMIC DNA]</scope>
    <source>
        <strain evidence="7">ATCC 10662 / CBS 1146 / NBRC 0425 / NCYC 2629 / NRRL Y-866</strain>
    </source>
</reference>
<proteinExistence type="predicted"/>
<name>G8ZRF0_TORDE</name>
<dbReference type="FunCoup" id="G8ZRF0">
    <property type="interactions" value="87"/>
</dbReference>
<dbReference type="OrthoDB" id="652091at2759"/>
<evidence type="ECO:0000256" key="2">
    <source>
        <dbReference type="ARBA" id="ARBA00022723"/>
    </source>
</evidence>
<dbReference type="InterPro" id="IPR016053">
    <property type="entry name" value="Haem_Oase-like"/>
</dbReference>
<evidence type="ECO:0000256" key="3">
    <source>
        <dbReference type="ARBA" id="ARBA00023004"/>
    </source>
</evidence>
<keyword evidence="5" id="KW-1133">Transmembrane helix</keyword>
<dbReference type="GO" id="GO:0005640">
    <property type="term" value="C:nuclear outer membrane"/>
    <property type="evidence" value="ECO:0007669"/>
    <property type="project" value="EnsemblFungi"/>
</dbReference>
<protein>
    <recommendedName>
        <fullName evidence="8">Heme oxygenase</fullName>
    </recommendedName>
</protein>
<evidence type="ECO:0000313" key="7">
    <source>
        <dbReference type="Proteomes" id="UP000005627"/>
    </source>
</evidence>
<keyword evidence="2 4" id="KW-0479">Metal-binding</keyword>
<dbReference type="STRING" id="1076872.G8ZRF0"/>
<dbReference type="GO" id="GO:0004392">
    <property type="term" value="F:heme oxygenase (decyclizing) activity"/>
    <property type="evidence" value="ECO:0007669"/>
    <property type="project" value="EnsemblFungi"/>
</dbReference>
<dbReference type="InParanoid" id="G8ZRF0"/>
<dbReference type="CDD" id="cd19165">
    <property type="entry name" value="HemeO"/>
    <property type="match status" value="1"/>
</dbReference>
<feature type="transmembrane region" description="Helical" evidence="5">
    <location>
        <begin position="290"/>
        <end position="307"/>
    </location>
</feature>
<accession>G8ZRF0</accession>
<dbReference type="PIRSF" id="PIRSF000343">
    <property type="entry name" value="Haem_Oase"/>
    <property type="match status" value="1"/>
</dbReference>